<feature type="region of interest" description="Disordered" evidence="1">
    <location>
        <begin position="250"/>
        <end position="448"/>
    </location>
</feature>
<name>A0A9X0AEI8_9HELO</name>
<feature type="compositionally biased region" description="Polar residues" evidence="1">
    <location>
        <begin position="50"/>
        <end position="70"/>
    </location>
</feature>
<evidence type="ECO:0000313" key="2">
    <source>
        <dbReference type="EMBL" id="KAJ8061271.1"/>
    </source>
</evidence>
<feature type="compositionally biased region" description="Basic and acidic residues" evidence="1">
    <location>
        <begin position="410"/>
        <end position="437"/>
    </location>
</feature>
<dbReference type="EMBL" id="JAPEIS010000012">
    <property type="protein sequence ID" value="KAJ8061271.1"/>
    <property type="molecule type" value="Genomic_DNA"/>
</dbReference>
<feature type="compositionally biased region" description="Polar residues" evidence="1">
    <location>
        <begin position="375"/>
        <end position="409"/>
    </location>
</feature>
<keyword evidence="3" id="KW-1185">Reference proteome</keyword>
<sequence>MVTPSSTCTTTKQGSISAITLTDFFLKTSHIPQHINILANMVLENSSSKEANESFDSIPTSDSDPYASSEQGQGQGAGRQTYRIDGSTIPRPLPIFGPLFGFNDTFLSKIINARVQNAIKVTRRPLRQEEIDALAFHTAKIIRINSFAPVAGLSAGIYRATQTAATFRFPFYQPNLETFNSSVFTHPRMPYIRGIPAIIAWHTFRGLCYCYVGQTVSKMLFGAYAASVGAVGQMGDKRLKDIVKATTEEVARTQKNLPSPAGIPRPRMKPGQGQSQTENTQDYDDASPTGGADWYGDDNTPGSSQSTPRTFPPMKPQGRQFPTQAPAQEEEKLFDLFDDASPTSSQGMNTNTSTSQSPKPTSGSAWERIRRGEKSASNINTPSQSQQSGWATNTPKASEISSTDSFTFSKTEEERNLAQLEAQKEFDARVEKERRGGDFSSGGDQKRW</sequence>
<proteinExistence type="predicted"/>
<organism evidence="2 3">
    <name type="scientific">Sclerotinia nivalis</name>
    <dbReference type="NCBI Taxonomy" id="352851"/>
    <lineage>
        <taxon>Eukaryota</taxon>
        <taxon>Fungi</taxon>
        <taxon>Dikarya</taxon>
        <taxon>Ascomycota</taxon>
        <taxon>Pezizomycotina</taxon>
        <taxon>Leotiomycetes</taxon>
        <taxon>Helotiales</taxon>
        <taxon>Sclerotiniaceae</taxon>
        <taxon>Sclerotinia</taxon>
    </lineage>
</organism>
<dbReference type="OrthoDB" id="4204700at2759"/>
<protein>
    <recommendedName>
        <fullName evidence="4">Endo-1,3(4)-beta-glucanase</fullName>
    </recommendedName>
</protein>
<dbReference type="AlphaFoldDB" id="A0A9X0AEI8"/>
<gene>
    <name evidence="2" type="ORF">OCU04_010336</name>
</gene>
<evidence type="ECO:0000313" key="3">
    <source>
        <dbReference type="Proteomes" id="UP001152300"/>
    </source>
</evidence>
<feature type="region of interest" description="Disordered" evidence="1">
    <location>
        <begin position="50"/>
        <end position="80"/>
    </location>
</feature>
<evidence type="ECO:0000256" key="1">
    <source>
        <dbReference type="SAM" id="MobiDB-lite"/>
    </source>
</evidence>
<comment type="caution">
    <text evidence="2">The sequence shown here is derived from an EMBL/GenBank/DDBJ whole genome shotgun (WGS) entry which is preliminary data.</text>
</comment>
<reference evidence="2" key="1">
    <citation type="submission" date="2022-11" db="EMBL/GenBank/DDBJ databases">
        <title>Genome Resource of Sclerotinia nivalis Strain SnTB1, a Plant Pathogen Isolated from American Ginseng.</title>
        <authorList>
            <person name="Fan S."/>
        </authorList>
    </citation>
    <scope>NUCLEOTIDE SEQUENCE</scope>
    <source>
        <strain evidence="2">SnTB1</strain>
    </source>
</reference>
<dbReference type="Proteomes" id="UP001152300">
    <property type="component" value="Unassembled WGS sequence"/>
</dbReference>
<feature type="compositionally biased region" description="Polar residues" evidence="1">
    <location>
        <begin position="341"/>
        <end position="364"/>
    </location>
</feature>
<accession>A0A9X0AEI8</accession>
<evidence type="ECO:0008006" key="4">
    <source>
        <dbReference type="Google" id="ProtNLM"/>
    </source>
</evidence>
<feature type="compositionally biased region" description="Polar residues" evidence="1">
    <location>
        <begin position="300"/>
        <end position="309"/>
    </location>
</feature>